<dbReference type="InterPro" id="IPR027417">
    <property type="entry name" value="P-loop_NTPase"/>
</dbReference>
<dbReference type="SUPFAM" id="SSF52540">
    <property type="entry name" value="P-loop containing nucleoside triphosphate hydrolases"/>
    <property type="match status" value="1"/>
</dbReference>
<dbReference type="PROSITE" id="PS51194">
    <property type="entry name" value="HELICASE_CTER"/>
    <property type="match status" value="1"/>
</dbReference>
<dbReference type="GO" id="GO:0006310">
    <property type="term" value="P:DNA recombination"/>
    <property type="evidence" value="ECO:0007669"/>
    <property type="project" value="TreeGrafter"/>
</dbReference>
<dbReference type="Proteomes" id="UP000063781">
    <property type="component" value="Chromosome"/>
</dbReference>
<dbReference type="KEGG" id="erl:AOC36_00380"/>
<keyword evidence="7" id="KW-1185">Reference proteome</keyword>
<dbReference type="PANTHER" id="PTHR30580">
    <property type="entry name" value="PRIMOSOMAL PROTEIN N"/>
    <property type="match status" value="1"/>
</dbReference>
<dbReference type="OrthoDB" id="2077914at2"/>
<evidence type="ECO:0000313" key="7">
    <source>
        <dbReference type="Proteomes" id="UP000063781"/>
    </source>
</evidence>
<dbReference type="InterPro" id="IPR014001">
    <property type="entry name" value="Helicase_ATP-bd"/>
</dbReference>
<evidence type="ECO:0000259" key="5">
    <source>
        <dbReference type="PROSITE" id="PS51194"/>
    </source>
</evidence>
<feature type="domain" description="Helicase C-terminal" evidence="5">
    <location>
        <begin position="225"/>
        <end position="362"/>
    </location>
</feature>
<feature type="domain" description="Helicase ATP-binding" evidence="4">
    <location>
        <begin position="58"/>
        <end position="207"/>
    </location>
</feature>
<evidence type="ECO:0000256" key="2">
    <source>
        <dbReference type="ARBA" id="ARBA00022840"/>
    </source>
</evidence>
<dbReference type="AlphaFoldDB" id="A0A109UGF9"/>
<organism evidence="6 7">
    <name type="scientific">Erysipelothrix larvae</name>
    <dbReference type="NCBI Taxonomy" id="1514105"/>
    <lineage>
        <taxon>Bacteria</taxon>
        <taxon>Bacillati</taxon>
        <taxon>Bacillota</taxon>
        <taxon>Erysipelotrichia</taxon>
        <taxon>Erysipelotrichales</taxon>
        <taxon>Erysipelotrichaceae</taxon>
        <taxon>Erysipelothrix</taxon>
    </lineage>
</organism>
<dbReference type="PANTHER" id="PTHR30580:SF1">
    <property type="entry name" value="COMF OPERON PROTEIN 1"/>
    <property type="match status" value="1"/>
</dbReference>
<proteinExistence type="predicted"/>
<dbReference type="GO" id="GO:0005524">
    <property type="term" value="F:ATP binding"/>
    <property type="evidence" value="ECO:0007669"/>
    <property type="project" value="UniProtKB-KW"/>
</dbReference>
<keyword evidence="2" id="KW-0067">ATP-binding</keyword>
<dbReference type="GO" id="GO:0003677">
    <property type="term" value="F:DNA binding"/>
    <property type="evidence" value="ECO:0007669"/>
    <property type="project" value="UniProtKB-KW"/>
</dbReference>
<dbReference type="PROSITE" id="PS51192">
    <property type="entry name" value="HELICASE_ATP_BIND_1"/>
    <property type="match status" value="1"/>
</dbReference>
<reference evidence="6 7" key="1">
    <citation type="submission" date="2015-10" db="EMBL/GenBank/DDBJ databases">
        <title>Erysipelothrix larvae sp. LV19 isolated from the larval gut of the rhinoceros beetle, Trypoxylus dichotomus.</title>
        <authorList>
            <person name="Lim S."/>
            <person name="Kim B.-C."/>
        </authorList>
    </citation>
    <scope>NUCLEOTIDE SEQUENCE [LARGE SCALE GENOMIC DNA]</scope>
    <source>
        <strain evidence="6 7">LV19</strain>
    </source>
</reference>
<keyword evidence="3" id="KW-0238">DNA-binding</keyword>
<dbReference type="Gene3D" id="3.40.50.300">
    <property type="entry name" value="P-loop containing nucleotide triphosphate hydrolases"/>
    <property type="match status" value="2"/>
</dbReference>
<dbReference type="STRING" id="1514105.AOC36_00380"/>
<dbReference type="InterPro" id="IPR011545">
    <property type="entry name" value="DEAD/DEAH_box_helicase_dom"/>
</dbReference>
<dbReference type="EMBL" id="CP013213">
    <property type="protein sequence ID" value="AMC92503.1"/>
    <property type="molecule type" value="Genomic_DNA"/>
</dbReference>
<evidence type="ECO:0000313" key="6">
    <source>
        <dbReference type="EMBL" id="AMC92503.1"/>
    </source>
</evidence>
<dbReference type="RefSeq" id="WP_067629807.1">
    <property type="nucleotide sequence ID" value="NZ_CP013213.1"/>
</dbReference>
<dbReference type="InterPro" id="IPR001650">
    <property type="entry name" value="Helicase_C-like"/>
</dbReference>
<evidence type="ECO:0000259" key="4">
    <source>
        <dbReference type="PROSITE" id="PS51192"/>
    </source>
</evidence>
<evidence type="ECO:0000256" key="1">
    <source>
        <dbReference type="ARBA" id="ARBA00022741"/>
    </source>
</evidence>
<evidence type="ECO:0000256" key="3">
    <source>
        <dbReference type="ARBA" id="ARBA00023125"/>
    </source>
</evidence>
<dbReference type="GO" id="GO:0006270">
    <property type="term" value="P:DNA replication initiation"/>
    <property type="evidence" value="ECO:0007669"/>
    <property type="project" value="TreeGrafter"/>
</dbReference>
<protein>
    <recommendedName>
        <fullName evidence="8">Helicase</fullName>
    </recommendedName>
</protein>
<name>A0A109UGF9_9FIRM</name>
<dbReference type="SMART" id="SM00487">
    <property type="entry name" value="DEXDc"/>
    <property type="match status" value="1"/>
</dbReference>
<dbReference type="SMART" id="SM00490">
    <property type="entry name" value="HELICc"/>
    <property type="match status" value="1"/>
</dbReference>
<evidence type="ECO:0008006" key="8">
    <source>
        <dbReference type="Google" id="ProtNLM"/>
    </source>
</evidence>
<gene>
    <name evidence="6" type="ORF">AOC36_00380</name>
</gene>
<dbReference type="Pfam" id="PF00270">
    <property type="entry name" value="DEAD"/>
    <property type="match status" value="1"/>
</dbReference>
<dbReference type="GO" id="GO:0006302">
    <property type="term" value="P:double-strand break repair"/>
    <property type="evidence" value="ECO:0007669"/>
    <property type="project" value="TreeGrafter"/>
</dbReference>
<sequence length="362" mass="41190">MCPFCFASEPYYFHHGICRRCLPYRGASLEEKDQLCVLTQADLSIELTQAQIESAHQIIDHCFSTHVCVEAVCGAGKTEMCVPLIEHCLSRGLKIGWATPRKQIVIELSERLQTYFKDSKIVAVYGSNTEIVEGDLVVCTTHQIFRYHHYFDVLILDEPDAFPFKGNQLLQDLLRASLKGYCVFLSATFDNHQFINFGPIHKIYVNQRPSMEPLSVPIVTMSLWRMILELWFLRSEKVLLFVPTIQTATLFSKILQCRCITSKNEHAAQEIEQFRREQSGILVTTTVLERGVTFKDCFVVVYDAGHVVFDEASLTQISGRVRRGMNPKKGHCMFYVKERSKVVDACINRIQKANGAGYASQG</sequence>
<accession>A0A109UGF9</accession>
<keyword evidence="1" id="KW-0547">Nucleotide-binding</keyword>
<dbReference type="GO" id="GO:0043138">
    <property type="term" value="F:3'-5' DNA helicase activity"/>
    <property type="evidence" value="ECO:0007669"/>
    <property type="project" value="TreeGrafter"/>
</dbReference>
<dbReference type="Pfam" id="PF00271">
    <property type="entry name" value="Helicase_C"/>
    <property type="match status" value="1"/>
</dbReference>